<evidence type="ECO:0000256" key="5">
    <source>
        <dbReference type="ARBA" id="ARBA00023163"/>
    </source>
</evidence>
<dbReference type="InterPro" id="IPR000847">
    <property type="entry name" value="LysR_HTH_N"/>
</dbReference>
<dbReference type="Pfam" id="PF03466">
    <property type="entry name" value="LysR_substrate"/>
    <property type="match status" value="1"/>
</dbReference>
<keyword evidence="2" id="KW-0805">Transcription regulation</keyword>
<dbReference type="SUPFAM" id="SSF46785">
    <property type="entry name" value="Winged helix' DNA-binding domain"/>
    <property type="match status" value="1"/>
</dbReference>
<dbReference type="FunFam" id="1.10.10.10:FF:000001">
    <property type="entry name" value="LysR family transcriptional regulator"/>
    <property type="match status" value="1"/>
</dbReference>
<sequence>MEAHQLRCFLATAELGSVTRAAARLEMAQPTLSQILLRLEDELGIRLFERTARGVLLTDPGRIFREHARIILCDMDRARAEVRQRDAASPAAVPIGLPSSVSLLAGARLVIAARERLPNVSVRLDEAFSGHIRAWLEEGRIEFGILHHADALQHLSVRRLAVEECCLVGPAGRFGPAGRHGIAEAPVSLVASPPGPLIMPTRAHGLRRLVEQEAAAQGIALDVAIEIDSLNHIRTLVAGGHGLTVLSHSAVQEDLVAGRLSAAPLGRPAIRRPIYLARNPTRAVTRASVRVEDLLVSLLRGMVEDGTWRAEWVADELAADGQATPG</sequence>
<evidence type="ECO:0000313" key="8">
    <source>
        <dbReference type="Proteomes" id="UP001139516"/>
    </source>
</evidence>
<dbReference type="GO" id="GO:0003677">
    <property type="term" value="F:DNA binding"/>
    <property type="evidence" value="ECO:0007669"/>
    <property type="project" value="UniProtKB-KW"/>
</dbReference>
<dbReference type="InterPro" id="IPR005119">
    <property type="entry name" value="LysR_subst-bd"/>
</dbReference>
<dbReference type="InterPro" id="IPR036388">
    <property type="entry name" value="WH-like_DNA-bd_sf"/>
</dbReference>
<dbReference type="GO" id="GO:0003700">
    <property type="term" value="F:DNA-binding transcription factor activity"/>
    <property type="evidence" value="ECO:0007669"/>
    <property type="project" value="InterPro"/>
</dbReference>
<dbReference type="PRINTS" id="PR00039">
    <property type="entry name" value="HTHLYSR"/>
</dbReference>
<reference evidence="7" key="1">
    <citation type="submission" date="2022-04" db="EMBL/GenBank/DDBJ databases">
        <title>Roseomonas acroporae sp. nov., isolated from coral Acropora digitifera.</title>
        <authorList>
            <person name="Sun H."/>
        </authorList>
    </citation>
    <scope>NUCLEOTIDE SEQUENCE</scope>
    <source>
        <strain evidence="7">NAR14</strain>
    </source>
</reference>
<keyword evidence="8" id="KW-1185">Reference proteome</keyword>
<dbReference type="EMBL" id="JALPRX010000080">
    <property type="protein sequence ID" value="MCK8786335.1"/>
    <property type="molecule type" value="Genomic_DNA"/>
</dbReference>
<dbReference type="Proteomes" id="UP001139516">
    <property type="component" value="Unassembled WGS sequence"/>
</dbReference>
<evidence type="ECO:0000256" key="2">
    <source>
        <dbReference type="ARBA" id="ARBA00023015"/>
    </source>
</evidence>
<dbReference type="Pfam" id="PF00126">
    <property type="entry name" value="HTH_1"/>
    <property type="match status" value="1"/>
</dbReference>
<evidence type="ECO:0000256" key="3">
    <source>
        <dbReference type="ARBA" id="ARBA00023125"/>
    </source>
</evidence>
<dbReference type="PROSITE" id="PS50931">
    <property type="entry name" value="HTH_LYSR"/>
    <property type="match status" value="1"/>
</dbReference>
<dbReference type="Gene3D" id="1.10.10.10">
    <property type="entry name" value="Winged helix-like DNA-binding domain superfamily/Winged helix DNA-binding domain"/>
    <property type="match status" value="1"/>
</dbReference>
<dbReference type="InterPro" id="IPR036390">
    <property type="entry name" value="WH_DNA-bd_sf"/>
</dbReference>
<accession>A0A9X1YC80</accession>
<dbReference type="PANTHER" id="PTHR30293:SF0">
    <property type="entry name" value="NITROGEN ASSIMILATION REGULATORY PROTEIN NAC"/>
    <property type="match status" value="1"/>
</dbReference>
<gene>
    <name evidence="7" type="ORF">M0638_18310</name>
</gene>
<dbReference type="Gene3D" id="3.40.190.290">
    <property type="match status" value="1"/>
</dbReference>
<organism evidence="7 8">
    <name type="scientific">Roseomonas acroporae</name>
    <dbReference type="NCBI Taxonomy" id="2937791"/>
    <lineage>
        <taxon>Bacteria</taxon>
        <taxon>Pseudomonadati</taxon>
        <taxon>Pseudomonadota</taxon>
        <taxon>Alphaproteobacteria</taxon>
        <taxon>Acetobacterales</taxon>
        <taxon>Roseomonadaceae</taxon>
        <taxon>Roseomonas</taxon>
    </lineage>
</organism>
<comment type="caution">
    <text evidence="7">The sequence shown here is derived from an EMBL/GenBank/DDBJ whole genome shotgun (WGS) entry which is preliminary data.</text>
</comment>
<comment type="similarity">
    <text evidence="1">Belongs to the LysR transcriptional regulatory family.</text>
</comment>
<dbReference type="SUPFAM" id="SSF53850">
    <property type="entry name" value="Periplasmic binding protein-like II"/>
    <property type="match status" value="1"/>
</dbReference>
<dbReference type="GO" id="GO:2000142">
    <property type="term" value="P:regulation of DNA-templated transcription initiation"/>
    <property type="evidence" value="ECO:0007669"/>
    <property type="project" value="TreeGrafter"/>
</dbReference>
<dbReference type="PANTHER" id="PTHR30293">
    <property type="entry name" value="TRANSCRIPTIONAL REGULATORY PROTEIN NAC-RELATED"/>
    <property type="match status" value="1"/>
</dbReference>
<feature type="domain" description="HTH lysR-type" evidence="6">
    <location>
        <begin position="1"/>
        <end position="58"/>
    </location>
</feature>
<evidence type="ECO:0000313" key="7">
    <source>
        <dbReference type="EMBL" id="MCK8786335.1"/>
    </source>
</evidence>
<dbReference type="RefSeq" id="WP_248668452.1">
    <property type="nucleotide sequence ID" value="NZ_JALPRX010000080.1"/>
</dbReference>
<keyword evidence="3" id="KW-0238">DNA-binding</keyword>
<keyword evidence="5" id="KW-0804">Transcription</keyword>
<dbReference type="AlphaFoldDB" id="A0A9X1YC80"/>
<evidence type="ECO:0000256" key="1">
    <source>
        <dbReference type="ARBA" id="ARBA00009437"/>
    </source>
</evidence>
<name>A0A9X1YC80_9PROT</name>
<proteinExistence type="inferred from homology"/>
<keyword evidence="4" id="KW-0010">Activator</keyword>
<evidence type="ECO:0000259" key="6">
    <source>
        <dbReference type="PROSITE" id="PS50931"/>
    </source>
</evidence>
<evidence type="ECO:0000256" key="4">
    <source>
        <dbReference type="ARBA" id="ARBA00023159"/>
    </source>
</evidence>
<protein>
    <submittedName>
        <fullName evidence="7">LysR family transcriptional regulator</fullName>
    </submittedName>
</protein>